<accession>A0AAV1RYF1</accession>
<organism evidence="1 2">
    <name type="scientific">Dovyalis caffra</name>
    <dbReference type="NCBI Taxonomy" id="77055"/>
    <lineage>
        <taxon>Eukaryota</taxon>
        <taxon>Viridiplantae</taxon>
        <taxon>Streptophyta</taxon>
        <taxon>Embryophyta</taxon>
        <taxon>Tracheophyta</taxon>
        <taxon>Spermatophyta</taxon>
        <taxon>Magnoliopsida</taxon>
        <taxon>eudicotyledons</taxon>
        <taxon>Gunneridae</taxon>
        <taxon>Pentapetalae</taxon>
        <taxon>rosids</taxon>
        <taxon>fabids</taxon>
        <taxon>Malpighiales</taxon>
        <taxon>Salicaceae</taxon>
        <taxon>Flacourtieae</taxon>
        <taxon>Dovyalis</taxon>
    </lineage>
</organism>
<keyword evidence="2" id="KW-1185">Reference proteome</keyword>
<reference evidence="1 2" key="1">
    <citation type="submission" date="2024-01" db="EMBL/GenBank/DDBJ databases">
        <authorList>
            <person name="Waweru B."/>
        </authorList>
    </citation>
    <scope>NUCLEOTIDE SEQUENCE [LARGE SCALE GENOMIC DNA]</scope>
</reference>
<evidence type="ECO:0000313" key="1">
    <source>
        <dbReference type="EMBL" id="CAK7342452.1"/>
    </source>
</evidence>
<dbReference type="AlphaFoldDB" id="A0AAV1RYF1"/>
<dbReference type="Proteomes" id="UP001314170">
    <property type="component" value="Unassembled WGS sequence"/>
</dbReference>
<evidence type="ECO:0000313" key="2">
    <source>
        <dbReference type="Proteomes" id="UP001314170"/>
    </source>
</evidence>
<proteinExistence type="predicted"/>
<dbReference type="EMBL" id="CAWUPB010001160">
    <property type="protein sequence ID" value="CAK7342452.1"/>
    <property type="molecule type" value="Genomic_DNA"/>
</dbReference>
<protein>
    <submittedName>
        <fullName evidence="1">Uncharacterized protein</fullName>
    </submittedName>
</protein>
<comment type="caution">
    <text evidence="1">The sequence shown here is derived from an EMBL/GenBank/DDBJ whole genome shotgun (WGS) entry which is preliminary data.</text>
</comment>
<name>A0AAV1RYF1_9ROSI</name>
<sequence>MEDKLAEQLNIVIKFEMKTRHMCENWVLKTLELRTKIHFIADKPKAQPRCLEQLYSNSIWADVLKLVVLICKAKADPVKRSSSMDRLRIGIRNCRQQK</sequence>
<gene>
    <name evidence="1" type="ORF">DCAF_LOCUS16801</name>
</gene>